<evidence type="ECO:0000259" key="9">
    <source>
        <dbReference type="PROSITE" id="PS50109"/>
    </source>
</evidence>
<gene>
    <name evidence="10" type="ORF">HCG48_07270</name>
</gene>
<evidence type="ECO:0000256" key="2">
    <source>
        <dbReference type="ARBA" id="ARBA00012438"/>
    </source>
</evidence>
<name>A0A6H1TXB2_9CYAN</name>
<dbReference type="GO" id="GO:0007234">
    <property type="term" value="P:osmosensory signaling via phosphorelay pathway"/>
    <property type="evidence" value="ECO:0007669"/>
    <property type="project" value="TreeGrafter"/>
</dbReference>
<dbReference type="InterPro" id="IPR004358">
    <property type="entry name" value="Sig_transdc_His_kin-like_C"/>
</dbReference>
<keyword evidence="3" id="KW-0808">Transferase</keyword>
<feature type="region of interest" description="Disordered" evidence="8">
    <location>
        <begin position="66"/>
        <end position="92"/>
    </location>
</feature>
<evidence type="ECO:0000256" key="8">
    <source>
        <dbReference type="SAM" id="MobiDB-lite"/>
    </source>
</evidence>
<protein>
    <recommendedName>
        <fullName evidence="2">histidine kinase</fullName>
        <ecNumber evidence="2">2.7.13.3</ecNumber>
    </recommendedName>
</protein>
<evidence type="ECO:0000256" key="4">
    <source>
        <dbReference type="ARBA" id="ARBA00022741"/>
    </source>
</evidence>
<evidence type="ECO:0000256" key="6">
    <source>
        <dbReference type="ARBA" id="ARBA00022840"/>
    </source>
</evidence>
<dbReference type="KEGG" id="oxy:HCG48_07270"/>
<dbReference type="GO" id="GO:0004673">
    <property type="term" value="F:protein histidine kinase activity"/>
    <property type="evidence" value="ECO:0007669"/>
    <property type="project" value="UniProtKB-EC"/>
</dbReference>
<keyword evidence="6" id="KW-0067">ATP-binding</keyword>
<dbReference type="InterPro" id="IPR005467">
    <property type="entry name" value="His_kinase_dom"/>
</dbReference>
<dbReference type="PROSITE" id="PS50109">
    <property type="entry name" value="HIS_KIN"/>
    <property type="match status" value="1"/>
</dbReference>
<dbReference type="EC" id="2.7.13.3" evidence="2"/>
<dbReference type="RefSeq" id="WP_168568558.1">
    <property type="nucleotide sequence ID" value="NZ_CP051167.1"/>
</dbReference>
<organism evidence="10 11">
    <name type="scientific">Oxynema aestuarii AP17</name>
    <dbReference type="NCBI Taxonomy" id="2064643"/>
    <lineage>
        <taxon>Bacteria</taxon>
        <taxon>Bacillati</taxon>
        <taxon>Cyanobacteriota</taxon>
        <taxon>Cyanophyceae</taxon>
        <taxon>Oscillatoriophycideae</taxon>
        <taxon>Oscillatoriales</taxon>
        <taxon>Oscillatoriaceae</taxon>
        <taxon>Oxynema</taxon>
        <taxon>Oxynema aestuarii</taxon>
    </lineage>
</organism>
<accession>A0A6H1TXB2</accession>
<dbReference type="InterPro" id="IPR003594">
    <property type="entry name" value="HATPase_dom"/>
</dbReference>
<reference evidence="10 11" key="1">
    <citation type="submission" date="2020-04" db="EMBL/GenBank/DDBJ databases">
        <authorList>
            <person name="Basu S."/>
            <person name="Maruthanayagam V."/>
            <person name="Chakraborty S."/>
            <person name="Pramanik A."/>
            <person name="Mukherjee J."/>
            <person name="Brink B."/>
        </authorList>
    </citation>
    <scope>NUCLEOTIDE SEQUENCE [LARGE SCALE GENOMIC DNA]</scope>
    <source>
        <strain evidence="10 11">AP17</strain>
    </source>
</reference>
<dbReference type="PRINTS" id="PR00344">
    <property type="entry name" value="BCTRLSENSOR"/>
</dbReference>
<evidence type="ECO:0000256" key="1">
    <source>
        <dbReference type="ARBA" id="ARBA00000085"/>
    </source>
</evidence>
<evidence type="ECO:0000256" key="7">
    <source>
        <dbReference type="ARBA" id="ARBA00023012"/>
    </source>
</evidence>
<dbReference type="GO" id="GO:0005524">
    <property type="term" value="F:ATP binding"/>
    <property type="evidence" value="ECO:0007669"/>
    <property type="project" value="UniProtKB-KW"/>
</dbReference>
<keyword evidence="11" id="KW-1185">Reference proteome</keyword>
<dbReference type="InterPro" id="IPR036890">
    <property type="entry name" value="HATPase_C_sf"/>
</dbReference>
<feature type="domain" description="Histidine kinase" evidence="9">
    <location>
        <begin position="192"/>
        <end position="396"/>
    </location>
</feature>
<evidence type="ECO:0000313" key="10">
    <source>
        <dbReference type="EMBL" id="QIZ70403.1"/>
    </source>
</evidence>
<dbReference type="SMART" id="SM00387">
    <property type="entry name" value="HATPase_c"/>
    <property type="match status" value="1"/>
</dbReference>
<dbReference type="Proteomes" id="UP000500857">
    <property type="component" value="Chromosome"/>
</dbReference>
<dbReference type="PANTHER" id="PTHR42878:SF7">
    <property type="entry name" value="SENSOR HISTIDINE KINASE GLRK"/>
    <property type="match status" value="1"/>
</dbReference>
<sequence length="396" mass="45563">MKPSYTDLDLPGSTICYSPQERLGKNYTVLQRELNQIASLLPVEAAAIHYRNGEGFARESIRYLGNDRPDGPPQYRSALEGRLPGGDRLPRGQLSELKEPQFYPFGEYDPRTEPIADRGRSRPHSPTVYLYLFTRTPHDDEYLLLLAQLPLSAQEQNHLEQRAQFLDDYLTLSWENNQLHQERKACDRALHRGEHQIRHSLGTIALYLENLCLGLTEEAYKQQATIARQIVTDLSLHLTHLLPLEPRDRRETQLYDLREILVEQIDRLRSHWEKKHLTIAYPNTTLRLKIDRWQIQQAIENLLGNAIEFSPDRQTITWNWRVFHNEVLVTVADRGCGLSAQDLKQIFTPSYSRRQGGTGWGLNIAKSAILKHGGTIWGENLPEGGARFSFTLPISE</sequence>
<dbReference type="InterPro" id="IPR050351">
    <property type="entry name" value="BphY/WalK/GraS-like"/>
</dbReference>
<dbReference type="GO" id="GO:0030295">
    <property type="term" value="F:protein kinase activator activity"/>
    <property type="evidence" value="ECO:0007669"/>
    <property type="project" value="TreeGrafter"/>
</dbReference>
<dbReference type="Pfam" id="PF02518">
    <property type="entry name" value="HATPase_c"/>
    <property type="match status" value="1"/>
</dbReference>
<dbReference type="GO" id="GO:0000156">
    <property type="term" value="F:phosphorelay response regulator activity"/>
    <property type="evidence" value="ECO:0007669"/>
    <property type="project" value="TreeGrafter"/>
</dbReference>
<keyword evidence="5 10" id="KW-0418">Kinase</keyword>
<dbReference type="Gene3D" id="3.30.565.10">
    <property type="entry name" value="Histidine kinase-like ATPase, C-terminal domain"/>
    <property type="match status" value="1"/>
</dbReference>
<evidence type="ECO:0000256" key="3">
    <source>
        <dbReference type="ARBA" id="ARBA00022679"/>
    </source>
</evidence>
<dbReference type="SUPFAM" id="SSF55874">
    <property type="entry name" value="ATPase domain of HSP90 chaperone/DNA topoisomerase II/histidine kinase"/>
    <property type="match status" value="1"/>
</dbReference>
<dbReference type="EMBL" id="CP051167">
    <property type="protein sequence ID" value="QIZ70403.1"/>
    <property type="molecule type" value="Genomic_DNA"/>
</dbReference>
<keyword evidence="4" id="KW-0547">Nucleotide-binding</keyword>
<dbReference type="PANTHER" id="PTHR42878">
    <property type="entry name" value="TWO-COMPONENT HISTIDINE KINASE"/>
    <property type="match status" value="1"/>
</dbReference>
<proteinExistence type="predicted"/>
<evidence type="ECO:0000256" key="5">
    <source>
        <dbReference type="ARBA" id="ARBA00022777"/>
    </source>
</evidence>
<comment type="catalytic activity">
    <reaction evidence="1">
        <text>ATP + protein L-histidine = ADP + protein N-phospho-L-histidine.</text>
        <dbReference type="EC" id="2.7.13.3"/>
    </reaction>
</comment>
<keyword evidence="7" id="KW-0902">Two-component regulatory system</keyword>
<dbReference type="AlphaFoldDB" id="A0A6H1TXB2"/>
<evidence type="ECO:0000313" key="11">
    <source>
        <dbReference type="Proteomes" id="UP000500857"/>
    </source>
</evidence>